<evidence type="ECO:0000313" key="2">
    <source>
        <dbReference type="EMBL" id="MBB3841985.1"/>
    </source>
</evidence>
<keyword evidence="1" id="KW-0812">Transmembrane</keyword>
<dbReference type="EMBL" id="JACIBY010000023">
    <property type="protein sequence ID" value="MBB3841985.1"/>
    <property type="molecule type" value="Genomic_DNA"/>
</dbReference>
<dbReference type="RefSeq" id="WP_183980022.1">
    <property type="nucleotide sequence ID" value="NZ_JACIBY010000023.1"/>
</dbReference>
<gene>
    <name evidence="2" type="ORF">FHS57_006014</name>
</gene>
<name>A0A7W5ZQW0_9BACT</name>
<keyword evidence="3" id="KW-1185">Reference proteome</keyword>
<keyword evidence="1" id="KW-1133">Transmembrane helix</keyword>
<protein>
    <submittedName>
        <fullName evidence="2">ABC-type multidrug transport system fused ATPase/permease subunit</fullName>
    </submittedName>
</protein>
<proteinExistence type="predicted"/>
<keyword evidence="1" id="KW-0472">Membrane</keyword>
<feature type="transmembrane region" description="Helical" evidence="1">
    <location>
        <begin position="12"/>
        <end position="33"/>
    </location>
</feature>
<feature type="transmembrane region" description="Helical" evidence="1">
    <location>
        <begin position="163"/>
        <end position="179"/>
    </location>
</feature>
<comment type="caution">
    <text evidence="2">The sequence shown here is derived from an EMBL/GenBank/DDBJ whole genome shotgun (WGS) entry which is preliminary data.</text>
</comment>
<organism evidence="2 3">
    <name type="scientific">Runella defluvii</name>
    <dbReference type="NCBI Taxonomy" id="370973"/>
    <lineage>
        <taxon>Bacteria</taxon>
        <taxon>Pseudomonadati</taxon>
        <taxon>Bacteroidota</taxon>
        <taxon>Cytophagia</taxon>
        <taxon>Cytophagales</taxon>
        <taxon>Spirosomataceae</taxon>
        <taxon>Runella</taxon>
    </lineage>
</organism>
<accession>A0A7W5ZQW0</accession>
<sequence>MKSLSENTNLSILEIFSVLFPGGAMSLLCWQVYDIQVVVQDLLAYIDSEWQVSVAFLGVSYFLGYLLFYLSSFLDTYVYDRLNKDQRQVLINRVIEIKTAAFGYDSKAEINAFKWACAVLLAKQPAMFAAVERFMAASKFFRSMVIVLCFAAVLFVLQGTFLVAFVVLVFSIISLFNYIQQRDKAIDAAYQYLITTANLKP</sequence>
<feature type="transmembrane region" description="Helical" evidence="1">
    <location>
        <begin position="53"/>
        <end position="74"/>
    </location>
</feature>
<dbReference type="Proteomes" id="UP000541352">
    <property type="component" value="Unassembled WGS sequence"/>
</dbReference>
<dbReference type="AlphaFoldDB" id="A0A7W5ZQW0"/>
<feature type="transmembrane region" description="Helical" evidence="1">
    <location>
        <begin position="140"/>
        <end position="157"/>
    </location>
</feature>
<evidence type="ECO:0000313" key="3">
    <source>
        <dbReference type="Proteomes" id="UP000541352"/>
    </source>
</evidence>
<reference evidence="2 3" key="1">
    <citation type="submission" date="2020-08" db="EMBL/GenBank/DDBJ databases">
        <title>Genomic Encyclopedia of Type Strains, Phase IV (KMG-IV): sequencing the most valuable type-strain genomes for metagenomic binning, comparative biology and taxonomic classification.</title>
        <authorList>
            <person name="Goeker M."/>
        </authorList>
    </citation>
    <scope>NUCLEOTIDE SEQUENCE [LARGE SCALE GENOMIC DNA]</scope>
    <source>
        <strain evidence="2 3">DSM 17976</strain>
    </source>
</reference>
<evidence type="ECO:0000256" key="1">
    <source>
        <dbReference type="SAM" id="Phobius"/>
    </source>
</evidence>